<dbReference type="OrthoDB" id="176845at2"/>
<evidence type="ECO:0000313" key="4">
    <source>
        <dbReference type="Proteomes" id="UP000031971"/>
    </source>
</evidence>
<evidence type="ECO:0000256" key="1">
    <source>
        <dbReference type="SAM" id="SignalP"/>
    </source>
</evidence>
<dbReference type="GO" id="GO:0016740">
    <property type="term" value="F:transferase activity"/>
    <property type="evidence" value="ECO:0007669"/>
    <property type="project" value="UniProtKB-KW"/>
</dbReference>
<dbReference type="RefSeq" id="WP_009869706.1">
    <property type="nucleotide sequence ID" value="NZ_JXSL01000023.1"/>
</dbReference>
<feature type="signal peptide" evidence="1">
    <location>
        <begin position="1"/>
        <end position="18"/>
    </location>
</feature>
<dbReference type="InterPro" id="IPR036873">
    <property type="entry name" value="Rhodanese-like_dom_sf"/>
</dbReference>
<gene>
    <name evidence="3" type="ORF">CCC_04013</name>
</gene>
<proteinExistence type="predicted"/>
<feature type="chain" id="PRO_5002156337" evidence="1">
    <location>
        <begin position="19"/>
        <end position="169"/>
    </location>
</feature>
<organism evidence="3 4">
    <name type="scientific">Paramagnetospirillum magnetotacticum MS-1</name>
    <dbReference type="NCBI Taxonomy" id="272627"/>
    <lineage>
        <taxon>Bacteria</taxon>
        <taxon>Pseudomonadati</taxon>
        <taxon>Pseudomonadota</taxon>
        <taxon>Alphaproteobacteria</taxon>
        <taxon>Rhodospirillales</taxon>
        <taxon>Magnetospirillaceae</taxon>
        <taxon>Paramagnetospirillum</taxon>
    </lineage>
</organism>
<dbReference type="CDD" id="cd00158">
    <property type="entry name" value="RHOD"/>
    <property type="match status" value="1"/>
</dbReference>
<dbReference type="EMBL" id="JXSL01000023">
    <property type="protein sequence ID" value="KIL99497.1"/>
    <property type="molecule type" value="Genomic_DNA"/>
</dbReference>
<evidence type="ECO:0000313" key="3">
    <source>
        <dbReference type="EMBL" id="KIL99497.1"/>
    </source>
</evidence>
<keyword evidence="1" id="KW-0732">Signal</keyword>
<keyword evidence="4" id="KW-1185">Reference proteome</keyword>
<dbReference type="AlphaFoldDB" id="A0A0C2UDC0"/>
<evidence type="ECO:0000259" key="2">
    <source>
        <dbReference type="PROSITE" id="PS50206"/>
    </source>
</evidence>
<dbReference type="PROSITE" id="PS50206">
    <property type="entry name" value="RHODANESE_3"/>
    <property type="match status" value="1"/>
</dbReference>
<dbReference type="InterPro" id="IPR022376">
    <property type="entry name" value="PQQ_CXXCW"/>
</dbReference>
<accession>A0A0C2UDC0</accession>
<protein>
    <submittedName>
        <fullName evidence="3">Rhodanese-related sulfurtransferase</fullName>
    </submittedName>
</protein>
<reference evidence="3 4" key="1">
    <citation type="submission" date="2015-01" db="EMBL/GenBank/DDBJ databases">
        <title>Genome Sequence of Magnetospirillum magnetotacticum Strain MS-1.</title>
        <authorList>
            <person name="Marinov G.K."/>
            <person name="Smalley M.D."/>
            <person name="DeSalvo G."/>
        </authorList>
    </citation>
    <scope>NUCLEOTIDE SEQUENCE [LARGE SCALE GENOMIC DNA]</scope>
    <source>
        <strain evidence="3 4">MS-1</strain>
    </source>
</reference>
<dbReference type="InterPro" id="IPR001763">
    <property type="entry name" value="Rhodanese-like_dom"/>
</dbReference>
<dbReference type="Proteomes" id="UP000031971">
    <property type="component" value="Unassembled WGS sequence"/>
</dbReference>
<keyword evidence="3" id="KW-0808">Transferase</keyword>
<comment type="caution">
    <text evidence="3">The sequence shown here is derived from an EMBL/GenBank/DDBJ whole genome shotgun (WGS) entry which is preliminary data.</text>
</comment>
<dbReference type="SUPFAM" id="SSF52821">
    <property type="entry name" value="Rhodanese/Cell cycle control phosphatase"/>
    <property type="match status" value="1"/>
</dbReference>
<dbReference type="STRING" id="272627.CCC_04013"/>
<feature type="domain" description="Rhodanese" evidence="2">
    <location>
        <begin position="102"/>
        <end position="163"/>
    </location>
</feature>
<name>A0A0C2UDC0_PARME</name>
<dbReference type="NCBIfam" id="TIGR03865">
    <property type="entry name" value="PQQ_CXXCW"/>
    <property type="match status" value="1"/>
</dbReference>
<dbReference type="Gene3D" id="3.40.250.10">
    <property type="entry name" value="Rhodanese-like domain"/>
    <property type="match status" value="1"/>
</dbReference>
<sequence>MKRLFLAAALLLCPPAQAAQYRSGDYRAPTPLDLPGAVTVDTADAKALMEAGTVVAIDVLPAPRRPDGGAWLLPRPHLSLPGAVWLANTGYGDLSPEMRVWFAAQLRDLSGGDHTRPLMFFCIIDCWMSWNAAIRAMELGYSRVHWYPDGTDGWEFADLPLVPVEPRGP</sequence>